<dbReference type="Pfam" id="PF00392">
    <property type="entry name" value="GntR"/>
    <property type="match status" value="1"/>
</dbReference>
<dbReference type="Pfam" id="PF07729">
    <property type="entry name" value="FCD"/>
    <property type="match status" value="1"/>
</dbReference>
<dbReference type="PRINTS" id="PR00035">
    <property type="entry name" value="HTHGNTR"/>
</dbReference>
<accession>A0A933P0W4</accession>
<dbReference type="SMART" id="SM00345">
    <property type="entry name" value="HTH_GNTR"/>
    <property type="match status" value="1"/>
</dbReference>
<keyword evidence="2" id="KW-0238">DNA-binding</keyword>
<dbReference type="GO" id="GO:0003677">
    <property type="term" value="F:DNA binding"/>
    <property type="evidence" value="ECO:0007669"/>
    <property type="project" value="UniProtKB-KW"/>
</dbReference>
<dbReference type="SUPFAM" id="SSF46785">
    <property type="entry name" value="Winged helix' DNA-binding domain"/>
    <property type="match status" value="1"/>
</dbReference>
<dbReference type="InterPro" id="IPR011711">
    <property type="entry name" value="GntR_C"/>
</dbReference>
<evidence type="ECO:0000259" key="4">
    <source>
        <dbReference type="PROSITE" id="PS50949"/>
    </source>
</evidence>
<dbReference type="Gene3D" id="1.10.10.10">
    <property type="entry name" value="Winged helix-like DNA-binding domain superfamily/Winged helix DNA-binding domain"/>
    <property type="match status" value="1"/>
</dbReference>
<dbReference type="InterPro" id="IPR000524">
    <property type="entry name" value="Tscrpt_reg_HTH_GntR"/>
</dbReference>
<evidence type="ECO:0000313" key="6">
    <source>
        <dbReference type="Proteomes" id="UP000782610"/>
    </source>
</evidence>
<keyword evidence="1" id="KW-0805">Transcription regulation</keyword>
<dbReference type="AlphaFoldDB" id="A0A933P0W4"/>
<dbReference type="PANTHER" id="PTHR43537">
    <property type="entry name" value="TRANSCRIPTIONAL REGULATOR, GNTR FAMILY"/>
    <property type="match status" value="1"/>
</dbReference>
<comment type="caution">
    <text evidence="5">The sequence shown here is derived from an EMBL/GenBank/DDBJ whole genome shotgun (WGS) entry which is preliminary data.</text>
</comment>
<dbReference type="InterPro" id="IPR036390">
    <property type="entry name" value="WH_DNA-bd_sf"/>
</dbReference>
<dbReference type="PANTHER" id="PTHR43537:SF5">
    <property type="entry name" value="UXU OPERON TRANSCRIPTIONAL REGULATOR"/>
    <property type="match status" value="1"/>
</dbReference>
<dbReference type="CDD" id="cd07377">
    <property type="entry name" value="WHTH_GntR"/>
    <property type="match status" value="1"/>
</dbReference>
<feature type="domain" description="HTH gntR-type" evidence="4">
    <location>
        <begin position="46"/>
        <end position="114"/>
    </location>
</feature>
<dbReference type="Proteomes" id="UP000782610">
    <property type="component" value="Unassembled WGS sequence"/>
</dbReference>
<dbReference type="SUPFAM" id="SSF48008">
    <property type="entry name" value="GntR ligand-binding domain-like"/>
    <property type="match status" value="1"/>
</dbReference>
<keyword evidence="3" id="KW-0804">Transcription</keyword>
<evidence type="ECO:0000256" key="2">
    <source>
        <dbReference type="ARBA" id="ARBA00023125"/>
    </source>
</evidence>
<reference evidence="5" key="1">
    <citation type="submission" date="2020-07" db="EMBL/GenBank/DDBJ databases">
        <title>Huge and variable diversity of episymbiotic CPR bacteria and DPANN archaea in groundwater ecosystems.</title>
        <authorList>
            <person name="He C.Y."/>
            <person name="Keren R."/>
            <person name="Whittaker M."/>
            <person name="Farag I.F."/>
            <person name="Doudna J."/>
            <person name="Cate J.H.D."/>
            <person name="Banfield J.F."/>
        </authorList>
    </citation>
    <scope>NUCLEOTIDE SEQUENCE</scope>
    <source>
        <strain evidence="5">NC_groundwater_1586_Pr3_B-0.1um_66_15</strain>
    </source>
</reference>
<dbReference type="PROSITE" id="PS50949">
    <property type="entry name" value="HTH_GNTR"/>
    <property type="match status" value="1"/>
</dbReference>
<evidence type="ECO:0000313" key="5">
    <source>
        <dbReference type="EMBL" id="MBI4924052.1"/>
    </source>
</evidence>
<dbReference type="Gene3D" id="1.20.120.530">
    <property type="entry name" value="GntR ligand-binding domain-like"/>
    <property type="match status" value="1"/>
</dbReference>
<name>A0A933P0W4_9HYPH</name>
<proteinExistence type="predicted"/>
<protein>
    <submittedName>
        <fullName evidence="5">FadR family transcriptional regulator</fullName>
    </submittedName>
</protein>
<dbReference type="EMBL" id="JACRAF010000068">
    <property type="protein sequence ID" value="MBI4924052.1"/>
    <property type="molecule type" value="Genomic_DNA"/>
</dbReference>
<dbReference type="InterPro" id="IPR008920">
    <property type="entry name" value="TF_FadR/GntR_C"/>
</dbReference>
<sequence>MSGKAKEELVIAGAGRGTPDALSELIAATRRQPPKTEFGGPVLERRSISEQVANRILSMIKSGNLKSGDRLPTEAQLGIAFGISRPPLREALKALTLMGVLESRQGGRYTVTDLSPSRLVAPFNVMLSIGDYDVHEHFEARAVVDLELVRLATLRATPEQRQRILKHAVDGRAFHHDPVAFRLIDIEFHQSLNDAARNRLLSALAQGLYDVGLDARRVASAVPGVIEKSVAQHIVVAEAVMAGDVEAAVEGYRRHLEHVRDTTIQSMATDRPVS</sequence>
<dbReference type="GO" id="GO:0003700">
    <property type="term" value="F:DNA-binding transcription factor activity"/>
    <property type="evidence" value="ECO:0007669"/>
    <property type="project" value="InterPro"/>
</dbReference>
<gene>
    <name evidence="5" type="ORF">HY834_20145</name>
</gene>
<dbReference type="InterPro" id="IPR036388">
    <property type="entry name" value="WH-like_DNA-bd_sf"/>
</dbReference>
<evidence type="ECO:0000256" key="1">
    <source>
        <dbReference type="ARBA" id="ARBA00023015"/>
    </source>
</evidence>
<dbReference type="SMART" id="SM00895">
    <property type="entry name" value="FCD"/>
    <property type="match status" value="1"/>
</dbReference>
<organism evidence="5 6">
    <name type="scientific">Devosia nanyangense</name>
    <dbReference type="NCBI Taxonomy" id="1228055"/>
    <lineage>
        <taxon>Bacteria</taxon>
        <taxon>Pseudomonadati</taxon>
        <taxon>Pseudomonadota</taxon>
        <taxon>Alphaproteobacteria</taxon>
        <taxon>Hyphomicrobiales</taxon>
        <taxon>Devosiaceae</taxon>
        <taxon>Devosia</taxon>
    </lineage>
</organism>
<evidence type="ECO:0000256" key="3">
    <source>
        <dbReference type="ARBA" id="ARBA00023163"/>
    </source>
</evidence>